<sequence length="84" mass="9096">MTQVSVVEEKGSFRLVACDGRFAVVEARAGRVFGLPDDAEGGRDGASDSPDGIASVARWTGEDEARALMRDLSERGDQLARRIW</sequence>
<proteinExistence type="predicted"/>
<name>A0A1X7HQ65_9PROT</name>
<dbReference type="AlphaFoldDB" id="A0A1X7HQ65"/>
<dbReference type="RefSeq" id="WP_085091887.1">
    <property type="nucleotide sequence ID" value="NZ_FXAK01000010.1"/>
</dbReference>
<evidence type="ECO:0000313" key="1">
    <source>
        <dbReference type="EMBL" id="SMF90970.1"/>
    </source>
</evidence>
<dbReference type="Proteomes" id="UP000192936">
    <property type="component" value="Unassembled WGS sequence"/>
</dbReference>
<gene>
    <name evidence="1" type="ORF">SAMN02982917_0056</name>
</gene>
<protein>
    <submittedName>
        <fullName evidence="1">Uncharacterized protein</fullName>
    </submittedName>
</protein>
<reference evidence="1 2" key="1">
    <citation type="submission" date="2017-04" db="EMBL/GenBank/DDBJ databases">
        <authorList>
            <person name="Afonso C.L."/>
            <person name="Miller P.J."/>
            <person name="Scott M.A."/>
            <person name="Spackman E."/>
            <person name="Goraichik I."/>
            <person name="Dimitrov K.M."/>
            <person name="Suarez D.L."/>
            <person name="Swayne D.E."/>
        </authorList>
    </citation>
    <scope>NUCLEOTIDE SEQUENCE [LARGE SCALE GENOMIC DNA]</scope>
    <source>
        <strain evidence="1 2">A2P</strain>
    </source>
</reference>
<evidence type="ECO:0000313" key="2">
    <source>
        <dbReference type="Proteomes" id="UP000192936"/>
    </source>
</evidence>
<accession>A0A1X7HQ65</accession>
<dbReference type="EMBL" id="FXAK01000010">
    <property type="protein sequence ID" value="SMF90970.1"/>
    <property type="molecule type" value="Genomic_DNA"/>
</dbReference>
<organism evidence="1 2">
    <name type="scientific">Azospirillum oryzae</name>
    <dbReference type="NCBI Taxonomy" id="286727"/>
    <lineage>
        <taxon>Bacteria</taxon>
        <taxon>Pseudomonadati</taxon>
        <taxon>Pseudomonadota</taxon>
        <taxon>Alphaproteobacteria</taxon>
        <taxon>Rhodospirillales</taxon>
        <taxon>Azospirillaceae</taxon>
        <taxon>Azospirillum</taxon>
    </lineage>
</organism>
<dbReference type="STRING" id="286727.SAMN02982917_0056"/>
<dbReference type="OrthoDB" id="7306304at2"/>